<dbReference type="Pfam" id="PF11751">
    <property type="entry name" value="PorP_SprF"/>
    <property type="match status" value="1"/>
</dbReference>
<sequence>MTKFLPLIFTILISLITAGARGQDPFFSQFYNAPLTLNPALTGISYGNIQVTANYRNHLSTFDPFETYAFSLNASMLENKLNNDFGGLGILMVNDVSGIGLKNLKAMLSLAYHKSLGPSGNHFLALGFQGGIDQTNLDFGNLSTQSQWVDGRGIDQNLDNGERFAGDNTVLLDFQAGLMWYSFIGERTTLFAGSSVYHITEPEKSITDESSKLSRRYVVHGGGKFGVGPRVNIVPNLVFMQQSSSNVINTGLLLEYDLSVKNQNQIITAGAWLRNTSAVIINTGLEIKNFQIGLSYDLIISDIRTATNRGGVEIGLTYNFRKSISTATRLLANPNPRL</sequence>
<name>A0ABT8L839_9BACT</name>
<dbReference type="Proteomes" id="UP001172083">
    <property type="component" value="Unassembled WGS sequence"/>
</dbReference>
<dbReference type="EMBL" id="JAUJEB010000004">
    <property type="protein sequence ID" value="MDN5213929.1"/>
    <property type="molecule type" value="Genomic_DNA"/>
</dbReference>
<evidence type="ECO:0000313" key="3">
    <source>
        <dbReference type="Proteomes" id="UP001172083"/>
    </source>
</evidence>
<feature type="chain" id="PRO_5046784472" evidence="1">
    <location>
        <begin position="23"/>
        <end position="338"/>
    </location>
</feature>
<evidence type="ECO:0000256" key="1">
    <source>
        <dbReference type="SAM" id="SignalP"/>
    </source>
</evidence>
<comment type="caution">
    <text evidence="2">The sequence shown here is derived from an EMBL/GenBank/DDBJ whole genome shotgun (WGS) entry which is preliminary data.</text>
</comment>
<dbReference type="RefSeq" id="WP_346759268.1">
    <property type="nucleotide sequence ID" value="NZ_JAUJEB010000004.1"/>
</dbReference>
<reference evidence="2" key="1">
    <citation type="submission" date="2023-06" db="EMBL/GenBank/DDBJ databases">
        <title>Genomic of Agaribacillus aureum.</title>
        <authorList>
            <person name="Wang G."/>
        </authorList>
    </citation>
    <scope>NUCLEOTIDE SEQUENCE</scope>
    <source>
        <strain evidence="2">BMA12</strain>
    </source>
</reference>
<feature type="signal peptide" evidence="1">
    <location>
        <begin position="1"/>
        <end position="22"/>
    </location>
</feature>
<accession>A0ABT8L839</accession>
<dbReference type="NCBIfam" id="TIGR03519">
    <property type="entry name" value="T9SS_PorP_fam"/>
    <property type="match status" value="1"/>
</dbReference>
<proteinExistence type="predicted"/>
<dbReference type="InterPro" id="IPR019861">
    <property type="entry name" value="PorP/SprF_Bacteroidetes"/>
</dbReference>
<keyword evidence="1" id="KW-0732">Signal</keyword>
<keyword evidence="3" id="KW-1185">Reference proteome</keyword>
<gene>
    <name evidence="2" type="ORF">QQ020_17775</name>
</gene>
<evidence type="ECO:0000313" key="2">
    <source>
        <dbReference type="EMBL" id="MDN5213929.1"/>
    </source>
</evidence>
<organism evidence="2 3">
    <name type="scientific">Agaribacillus aureus</name>
    <dbReference type="NCBI Taxonomy" id="3051825"/>
    <lineage>
        <taxon>Bacteria</taxon>
        <taxon>Pseudomonadati</taxon>
        <taxon>Bacteroidota</taxon>
        <taxon>Cytophagia</taxon>
        <taxon>Cytophagales</taxon>
        <taxon>Splendidivirgaceae</taxon>
        <taxon>Agaribacillus</taxon>
    </lineage>
</organism>
<protein>
    <submittedName>
        <fullName evidence="2">PorP/SprF family type IX secretion system membrane protein</fullName>
    </submittedName>
</protein>